<dbReference type="EMBL" id="JASCZI010211479">
    <property type="protein sequence ID" value="MED6192664.1"/>
    <property type="molecule type" value="Genomic_DNA"/>
</dbReference>
<feature type="region of interest" description="Disordered" evidence="1">
    <location>
        <begin position="68"/>
        <end position="134"/>
    </location>
</feature>
<feature type="region of interest" description="Disordered" evidence="1">
    <location>
        <begin position="152"/>
        <end position="172"/>
    </location>
</feature>
<gene>
    <name evidence="2" type="ORF">PIB30_012268</name>
</gene>
<feature type="compositionally biased region" description="Acidic residues" evidence="1">
    <location>
        <begin position="113"/>
        <end position="127"/>
    </location>
</feature>
<protein>
    <submittedName>
        <fullName evidence="2">Uncharacterized protein</fullName>
    </submittedName>
</protein>
<accession>A0ABU6X3F6</accession>
<evidence type="ECO:0000256" key="1">
    <source>
        <dbReference type="SAM" id="MobiDB-lite"/>
    </source>
</evidence>
<reference evidence="2 3" key="1">
    <citation type="journal article" date="2023" name="Plants (Basel)">
        <title>Bridging the Gap: Combining Genomics and Transcriptomics Approaches to Understand Stylosanthes scabra, an Orphan Legume from the Brazilian Caatinga.</title>
        <authorList>
            <person name="Ferreira-Neto J.R.C."/>
            <person name="da Silva M.D."/>
            <person name="Binneck E."/>
            <person name="de Melo N.F."/>
            <person name="da Silva R.H."/>
            <person name="de Melo A.L.T.M."/>
            <person name="Pandolfi V."/>
            <person name="Bustamante F.O."/>
            <person name="Brasileiro-Vidal A.C."/>
            <person name="Benko-Iseppon A.M."/>
        </authorList>
    </citation>
    <scope>NUCLEOTIDE SEQUENCE [LARGE SCALE GENOMIC DNA]</scope>
    <source>
        <tissue evidence="2">Leaves</tissue>
    </source>
</reference>
<evidence type="ECO:0000313" key="3">
    <source>
        <dbReference type="Proteomes" id="UP001341840"/>
    </source>
</evidence>
<proteinExistence type="predicted"/>
<evidence type="ECO:0000313" key="2">
    <source>
        <dbReference type="EMBL" id="MED6192664.1"/>
    </source>
</evidence>
<keyword evidence="3" id="KW-1185">Reference proteome</keyword>
<dbReference type="Proteomes" id="UP001341840">
    <property type="component" value="Unassembled WGS sequence"/>
</dbReference>
<sequence length="172" mass="20009">MGSGIIYYEISRIEKYEDSGERTDSDFAIVKTRRYHFDDEPFIHPLHRVRFDPDRLYELPVESLLALRRRDPSKKKNPSPQGSGWMCEGDDVEGKKVSEEVPERVGDAKDEGEKEEDPEEDAPEEEMPAIPRALDVDADEVYLHYLEELRRHSEYSPIHSSQTFAEHPFDDV</sequence>
<organism evidence="2 3">
    <name type="scientific">Stylosanthes scabra</name>
    <dbReference type="NCBI Taxonomy" id="79078"/>
    <lineage>
        <taxon>Eukaryota</taxon>
        <taxon>Viridiplantae</taxon>
        <taxon>Streptophyta</taxon>
        <taxon>Embryophyta</taxon>
        <taxon>Tracheophyta</taxon>
        <taxon>Spermatophyta</taxon>
        <taxon>Magnoliopsida</taxon>
        <taxon>eudicotyledons</taxon>
        <taxon>Gunneridae</taxon>
        <taxon>Pentapetalae</taxon>
        <taxon>rosids</taxon>
        <taxon>fabids</taxon>
        <taxon>Fabales</taxon>
        <taxon>Fabaceae</taxon>
        <taxon>Papilionoideae</taxon>
        <taxon>50 kb inversion clade</taxon>
        <taxon>dalbergioids sensu lato</taxon>
        <taxon>Dalbergieae</taxon>
        <taxon>Pterocarpus clade</taxon>
        <taxon>Stylosanthes</taxon>
    </lineage>
</organism>
<comment type="caution">
    <text evidence="2">The sequence shown here is derived from an EMBL/GenBank/DDBJ whole genome shotgun (WGS) entry which is preliminary data.</text>
</comment>
<name>A0ABU6X3F6_9FABA</name>
<feature type="compositionally biased region" description="Basic and acidic residues" evidence="1">
    <location>
        <begin position="92"/>
        <end position="112"/>
    </location>
</feature>